<accession>A0ABV7VVY7</accession>
<gene>
    <name evidence="2" type="ORF">ACFOMG_14840</name>
</gene>
<dbReference type="Proteomes" id="UP001595722">
    <property type="component" value="Unassembled WGS sequence"/>
</dbReference>
<sequence>MDAQERWQVSEATLERWRSEGIGPIYVKLGGQVRYRREDVLEYEASCLRKSTFEAV</sequence>
<protein>
    <submittedName>
        <fullName evidence="2">Helix-turn-helix transcriptional regulator</fullName>
    </submittedName>
</protein>
<name>A0ABV7VVY7_9GAMM</name>
<keyword evidence="3" id="KW-1185">Reference proteome</keyword>
<evidence type="ECO:0000313" key="3">
    <source>
        <dbReference type="Proteomes" id="UP001595722"/>
    </source>
</evidence>
<dbReference type="EMBL" id="JBHRYB010000014">
    <property type="protein sequence ID" value="MFC3681379.1"/>
    <property type="molecule type" value="Genomic_DNA"/>
</dbReference>
<proteinExistence type="predicted"/>
<comment type="caution">
    <text evidence="2">The sequence shown here is derived from an EMBL/GenBank/DDBJ whole genome shotgun (WGS) entry which is preliminary data.</text>
</comment>
<organism evidence="2 3">
    <name type="scientific">Bacterioplanoides pacificum</name>
    <dbReference type="NCBI Taxonomy" id="1171596"/>
    <lineage>
        <taxon>Bacteria</taxon>
        <taxon>Pseudomonadati</taxon>
        <taxon>Pseudomonadota</taxon>
        <taxon>Gammaproteobacteria</taxon>
        <taxon>Oceanospirillales</taxon>
        <taxon>Oceanospirillaceae</taxon>
        <taxon>Bacterioplanoides</taxon>
    </lineage>
</organism>
<evidence type="ECO:0000259" key="1">
    <source>
        <dbReference type="Pfam" id="PF12728"/>
    </source>
</evidence>
<dbReference type="InterPro" id="IPR009061">
    <property type="entry name" value="DNA-bd_dom_put_sf"/>
</dbReference>
<dbReference type="InterPro" id="IPR041657">
    <property type="entry name" value="HTH_17"/>
</dbReference>
<evidence type="ECO:0000313" key="2">
    <source>
        <dbReference type="EMBL" id="MFC3681379.1"/>
    </source>
</evidence>
<dbReference type="Pfam" id="PF12728">
    <property type="entry name" value="HTH_17"/>
    <property type="match status" value="1"/>
</dbReference>
<dbReference type="RefSeq" id="WP_376867753.1">
    <property type="nucleotide sequence ID" value="NZ_JBHRYB010000014.1"/>
</dbReference>
<reference evidence="3" key="1">
    <citation type="journal article" date="2019" name="Int. J. Syst. Evol. Microbiol.">
        <title>The Global Catalogue of Microorganisms (GCM) 10K type strain sequencing project: providing services to taxonomists for standard genome sequencing and annotation.</title>
        <authorList>
            <consortium name="The Broad Institute Genomics Platform"/>
            <consortium name="The Broad Institute Genome Sequencing Center for Infectious Disease"/>
            <person name="Wu L."/>
            <person name="Ma J."/>
        </authorList>
    </citation>
    <scope>NUCLEOTIDE SEQUENCE [LARGE SCALE GENOMIC DNA]</scope>
    <source>
        <strain evidence="3">KCTC 42424</strain>
    </source>
</reference>
<dbReference type="SUPFAM" id="SSF46955">
    <property type="entry name" value="Putative DNA-binding domain"/>
    <property type="match status" value="1"/>
</dbReference>
<feature type="domain" description="Helix-turn-helix" evidence="1">
    <location>
        <begin position="3"/>
        <end position="44"/>
    </location>
</feature>